<sequence>MVQMIETVQPAPGMTDLWLAQYRDCSTEPIGLSPEKAHFLLVVHAGHGPGCRPYLAAASFEG</sequence>
<comment type="caution">
    <text evidence="1">The sequence shown here is derived from an EMBL/GenBank/DDBJ whole genome shotgun (WGS) entry which is preliminary data.</text>
</comment>
<dbReference type="EMBL" id="QQBC01000012">
    <property type="protein sequence ID" value="RDI62873.1"/>
    <property type="molecule type" value="Genomic_DNA"/>
</dbReference>
<dbReference type="STRING" id="1210086.GCA_001613105_06312"/>
<organism evidence="1 2">
    <name type="scientific">Nocardia pseudobrasiliensis</name>
    <dbReference type="NCBI Taxonomy" id="45979"/>
    <lineage>
        <taxon>Bacteria</taxon>
        <taxon>Bacillati</taxon>
        <taxon>Actinomycetota</taxon>
        <taxon>Actinomycetes</taxon>
        <taxon>Mycobacteriales</taxon>
        <taxon>Nocardiaceae</taxon>
        <taxon>Nocardia</taxon>
    </lineage>
</organism>
<protein>
    <submittedName>
        <fullName evidence="1">Uncharacterized protein</fullName>
    </submittedName>
</protein>
<name>A0A370HWI5_9NOCA</name>
<dbReference type="AlphaFoldDB" id="A0A370HWI5"/>
<accession>A0A370HWI5</accession>
<evidence type="ECO:0000313" key="2">
    <source>
        <dbReference type="Proteomes" id="UP000254869"/>
    </source>
</evidence>
<dbReference type="Proteomes" id="UP000254869">
    <property type="component" value="Unassembled WGS sequence"/>
</dbReference>
<reference evidence="1 2" key="1">
    <citation type="submission" date="2018-07" db="EMBL/GenBank/DDBJ databases">
        <title>Genomic Encyclopedia of Type Strains, Phase IV (KMG-IV): sequencing the most valuable type-strain genomes for metagenomic binning, comparative biology and taxonomic classification.</title>
        <authorList>
            <person name="Goeker M."/>
        </authorList>
    </citation>
    <scope>NUCLEOTIDE SEQUENCE [LARGE SCALE GENOMIC DNA]</scope>
    <source>
        <strain evidence="1 2">DSM 44290</strain>
    </source>
</reference>
<proteinExistence type="predicted"/>
<keyword evidence="2" id="KW-1185">Reference proteome</keyword>
<evidence type="ECO:0000313" key="1">
    <source>
        <dbReference type="EMBL" id="RDI62873.1"/>
    </source>
</evidence>
<gene>
    <name evidence="1" type="ORF">DFR76_112191</name>
</gene>